<organism evidence="1 2">
    <name type="scientific">Heterorhabditis bacteriophora</name>
    <name type="common">Entomopathogenic nematode worm</name>
    <dbReference type="NCBI Taxonomy" id="37862"/>
    <lineage>
        <taxon>Eukaryota</taxon>
        <taxon>Metazoa</taxon>
        <taxon>Ecdysozoa</taxon>
        <taxon>Nematoda</taxon>
        <taxon>Chromadorea</taxon>
        <taxon>Rhabditida</taxon>
        <taxon>Rhabditina</taxon>
        <taxon>Rhabditomorpha</taxon>
        <taxon>Strongyloidea</taxon>
        <taxon>Heterorhabditidae</taxon>
        <taxon>Heterorhabditis</taxon>
    </lineage>
</organism>
<proteinExistence type="predicted"/>
<name>A0A1I7XDF4_HETBA</name>
<dbReference type="AlphaFoldDB" id="A0A1I7XDF4"/>
<evidence type="ECO:0000313" key="1">
    <source>
        <dbReference type="Proteomes" id="UP000095283"/>
    </source>
</evidence>
<accession>A0A1I7XDF4</accession>
<dbReference type="WBParaSite" id="Hba_15485">
    <property type="protein sequence ID" value="Hba_15485"/>
    <property type="gene ID" value="Hba_15485"/>
</dbReference>
<sequence>MYSNSWAGLNLDIDFHGKWNNIYQVLFQNKLGNLSSHANEHYLLWRQKARLLEKNGAEKTTPVDVTPCLPPNDIEWVA</sequence>
<keyword evidence="1" id="KW-1185">Reference proteome</keyword>
<dbReference type="Proteomes" id="UP000095283">
    <property type="component" value="Unplaced"/>
</dbReference>
<protein>
    <submittedName>
        <fullName evidence="2">SKICH domain-containing protein</fullName>
    </submittedName>
</protein>
<evidence type="ECO:0000313" key="2">
    <source>
        <dbReference type="WBParaSite" id="Hba_15485"/>
    </source>
</evidence>
<reference evidence="2" key="1">
    <citation type="submission" date="2016-11" db="UniProtKB">
        <authorList>
            <consortium name="WormBaseParasite"/>
        </authorList>
    </citation>
    <scope>IDENTIFICATION</scope>
</reference>